<dbReference type="SUPFAM" id="SSF81901">
    <property type="entry name" value="HCP-like"/>
    <property type="match status" value="1"/>
</dbReference>
<evidence type="ECO:0000313" key="1">
    <source>
        <dbReference type="EMBL" id="SDT80679.1"/>
    </source>
</evidence>
<protein>
    <submittedName>
        <fullName evidence="1">Tetratricopeptide repeat-containing protein</fullName>
    </submittedName>
</protein>
<dbReference type="AlphaFoldDB" id="A0A1H2DDK4"/>
<keyword evidence="2" id="KW-1185">Reference proteome</keyword>
<sequence>MDDAVQRLRAAVERFSAGDRDAVTDPETVTLAVRLAAGIRPGQPVGVPVLQALGHFHLARFQFLDREPDLQKAMTYYAHLHESRPDLVPESLRGLIADHTDGTRLLRIAIDEDDPEILDGAIELLTDEAADDDPAVLSNLATALIRRHLTAGSGDDLDNAVHAFTRAAALAEPGDPQRAVYLTGLTGALRERGDVDRAVQAGGEAVAAAGPETLVAALHNLGNALLDRYRHTGADPDAQQALDTLTAAAAALDGDDPPLISILNTTAVLLRARYDRHGAPADLEDAHDLLRRATGLPGDARARANTYNNYGTSHIDRFEFQGDLAVLDLAIDAFEQAADLATGTTAAADVLMNLGNARVTRYEQRGTTADLTAAIGLLEEAVQDTAPDHPVLAERLSNLGLALSSRFEETGNRLDLDAALEACRRAAELSDDHAERAAMLGNLGNVLGAVADHSGALLDLDAALTVLAEASATVPPHHPDAARHRNNLGLAWRAHFERTGRPGDLDAAIDAHRDAVARVPQTSPERPGYLSNLGVTLHCRYYATGDLGDLDEAAACFESGLAGLPPGSRDRPSMLGNLGSALTGKARQAGNRSLLDRAVTVLREASASGPDRILATSHLATALLTAGSGEPGFTEAMTALVRVAGSAAAAPALRLSAATTAGGAARQAGDLGLAVSAYRMALSLLPLLSGRRLRRADQEFHLGDQAGLAGTAAEAAIRADRPAEALELLEHGRAVMWGHQVALRGAAAVLRVRDPQAADRLEQLRDLLDADALRRPGPGMDSVLHEIRVAGRRSGLLREMGQVLAAIDVTHQDGEHRRQ</sequence>
<dbReference type="Gene3D" id="1.25.40.10">
    <property type="entry name" value="Tetratricopeptide repeat domain"/>
    <property type="match status" value="3"/>
</dbReference>
<name>A0A1H2DDK4_9ACTN</name>
<reference evidence="1 2" key="1">
    <citation type="submission" date="2016-10" db="EMBL/GenBank/DDBJ databases">
        <authorList>
            <person name="de Groot N.N."/>
        </authorList>
    </citation>
    <scope>NUCLEOTIDE SEQUENCE [LARGE SCALE GENOMIC DNA]</scope>
    <source>
        <strain evidence="1 2">DSM 43941</strain>
    </source>
</reference>
<organism evidence="1 2">
    <name type="scientific">Actinoplanes derwentensis</name>
    <dbReference type="NCBI Taxonomy" id="113562"/>
    <lineage>
        <taxon>Bacteria</taxon>
        <taxon>Bacillati</taxon>
        <taxon>Actinomycetota</taxon>
        <taxon>Actinomycetes</taxon>
        <taxon>Micromonosporales</taxon>
        <taxon>Micromonosporaceae</taxon>
        <taxon>Actinoplanes</taxon>
    </lineage>
</organism>
<dbReference type="PANTHER" id="PTHR19959">
    <property type="entry name" value="KINESIN LIGHT CHAIN"/>
    <property type="match status" value="1"/>
</dbReference>
<dbReference type="RefSeq" id="WP_092555857.1">
    <property type="nucleotide sequence ID" value="NZ_BOMJ01000088.1"/>
</dbReference>
<accession>A0A1H2DDK4</accession>
<dbReference type="SUPFAM" id="SSF48452">
    <property type="entry name" value="TPR-like"/>
    <property type="match status" value="3"/>
</dbReference>
<dbReference type="PANTHER" id="PTHR19959:SF119">
    <property type="entry name" value="FUNGAL LIPASE-LIKE DOMAIN-CONTAINING PROTEIN"/>
    <property type="match status" value="1"/>
</dbReference>
<dbReference type="InterPro" id="IPR011990">
    <property type="entry name" value="TPR-like_helical_dom_sf"/>
</dbReference>
<dbReference type="Proteomes" id="UP000198688">
    <property type="component" value="Chromosome I"/>
</dbReference>
<gene>
    <name evidence="1" type="ORF">SAMN04489716_9310</name>
</gene>
<dbReference type="OrthoDB" id="3206999at2"/>
<dbReference type="EMBL" id="LT629758">
    <property type="protein sequence ID" value="SDT80679.1"/>
    <property type="molecule type" value="Genomic_DNA"/>
</dbReference>
<evidence type="ECO:0000313" key="2">
    <source>
        <dbReference type="Proteomes" id="UP000198688"/>
    </source>
</evidence>
<proteinExistence type="predicted"/>
<dbReference type="STRING" id="113562.SAMN04489716_9310"/>
<dbReference type="Pfam" id="PF13374">
    <property type="entry name" value="TPR_10"/>
    <property type="match status" value="1"/>
</dbReference>